<dbReference type="PROSITE" id="PS50930">
    <property type="entry name" value="HTH_LYTTR"/>
    <property type="match status" value="1"/>
</dbReference>
<dbReference type="InterPro" id="IPR046947">
    <property type="entry name" value="LytR-like"/>
</dbReference>
<comment type="caution">
    <text evidence="4">The sequence shown here is derived from an EMBL/GenBank/DDBJ whole genome shotgun (WGS) entry which is preliminary data.</text>
</comment>
<dbReference type="OrthoDB" id="1490554at2"/>
<feature type="modified residue" description="4-aspartylphosphate" evidence="1">
    <location>
        <position position="57"/>
    </location>
</feature>
<dbReference type="PROSITE" id="PS50110">
    <property type="entry name" value="RESPONSE_REGULATORY"/>
    <property type="match status" value="1"/>
</dbReference>
<feature type="domain" description="HTH LytTR-type" evidence="3">
    <location>
        <begin position="154"/>
        <end position="262"/>
    </location>
</feature>
<evidence type="ECO:0000313" key="5">
    <source>
        <dbReference type="Proteomes" id="UP000295221"/>
    </source>
</evidence>
<dbReference type="SUPFAM" id="SSF52172">
    <property type="entry name" value="CheY-like"/>
    <property type="match status" value="1"/>
</dbReference>
<accession>A0A4R2GI79</accession>
<proteinExistence type="predicted"/>
<dbReference type="InterPro" id="IPR007492">
    <property type="entry name" value="LytTR_DNA-bd_dom"/>
</dbReference>
<dbReference type="SMART" id="SM00850">
    <property type="entry name" value="LytTR"/>
    <property type="match status" value="1"/>
</dbReference>
<dbReference type="GO" id="GO:0000156">
    <property type="term" value="F:phosphorelay response regulator activity"/>
    <property type="evidence" value="ECO:0007669"/>
    <property type="project" value="InterPro"/>
</dbReference>
<evidence type="ECO:0000256" key="1">
    <source>
        <dbReference type="PROSITE-ProRule" id="PRU00169"/>
    </source>
</evidence>
<evidence type="ECO:0000259" key="3">
    <source>
        <dbReference type="PROSITE" id="PS50930"/>
    </source>
</evidence>
<evidence type="ECO:0000259" key="2">
    <source>
        <dbReference type="PROSITE" id="PS50110"/>
    </source>
</evidence>
<keyword evidence="1" id="KW-0597">Phosphoprotein</keyword>
<dbReference type="Pfam" id="PF00072">
    <property type="entry name" value="Response_reg"/>
    <property type="match status" value="1"/>
</dbReference>
<name>A0A4R2GI79_9BACT</name>
<protein>
    <submittedName>
        <fullName evidence="4">LytTR family two component transcriptional regulator</fullName>
    </submittedName>
</protein>
<dbReference type="EMBL" id="SLWK01000006">
    <property type="protein sequence ID" value="TCO07910.1"/>
    <property type="molecule type" value="Genomic_DNA"/>
</dbReference>
<dbReference type="PANTHER" id="PTHR37299">
    <property type="entry name" value="TRANSCRIPTIONAL REGULATOR-RELATED"/>
    <property type="match status" value="1"/>
</dbReference>
<gene>
    <name evidence="4" type="ORF">EV194_10651</name>
</gene>
<dbReference type="AlphaFoldDB" id="A0A4R2GI79"/>
<dbReference type="InterPro" id="IPR001789">
    <property type="entry name" value="Sig_transdc_resp-reg_receiver"/>
</dbReference>
<dbReference type="Gene3D" id="3.40.50.2300">
    <property type="match status" value="1"/>
</dbReference>
<dbReference type="Gene3D" id="2.40.50.1020">
    <property type="entry name" value="LytTr DNA-binding domain"/>
    <property type="match status" value="1"/>
</dbReference>
<keyword evidence="5" id="KW-1185">Reference proteome</keyword>
<dbReference type="Proteomes" id="UP000295221">
    <property type="component" value="Unassembled WGS sequence"/>
</dbReference>
<sequence>MEWNAVIVEDEHYLAQVLEKMITEVKPDCNILTKLTGVNQSIEWFRNHPEPCLVFMDIQLADGICFDIFEAVDLSNKGIVFTTAYDEYMLDAFEHNSISYLLKPIKKDSLVKVFEKIEKIMNTFAQDQKDDYQHRLSQLAQHIGKIAPRFRQRFMIAKADGYIQLPVHDVASFFVVEKVVQALTFGGKIHVLDFTLDKLEEELDYDTFFRANRQYIINLNAIERIENYFGGKLIVRLKPEISKEKIVVSRSKAQMLKRWLDR</sequence>
<dbReference type="InterPro" id="IPR011006">
    <property type="entry name" value="CheY-like_superfamily"/>
</dbReference>
<reference evidence="4 5" key="1">
    <citation type="submission" date="2019-03" db="EMBL/GenBank/DDBJ databases">
        <title>Genomic Encyclopedia of Type Strains, Phase IV (KMG-IV): sequencing the most valuable type-strain genomes for metagenomic binning, comparative biology and taxonomic classification.</title>
        <authorList>
            <person name="Goeker M."/>
        </authorList>
    </citation>
    <scope>NUCLEOTIDE SEQUENCE [LARGE SCALE GENOMIC DNA]</scope>
    <source>
        <strain evidence="4 5">DSM 24179</strain>
    </source>
</reference>
<dbReference type="RefSeq" id="WP_132433814.1">
    <property type="nucleotide sequence ID" value="NZ_SLWK01000006.1"/>
</dbReference>
<dbReference type="PANTHER" id="PTHR37299:SF1">
    <property type="entry name" value="STAGE 0 SPORULATION PROTEIN A HOMOLOG"/>
    <property type="match status" value="1"/>
</dbReference>
<feature type="domain" description="Response regulatory" evidence="2">
    <location>
        <begin position="4"/>
        <end position="118"/>
    </location>
</feature>
<organism evidence="4 5">
    <name type="scientific">Natronoflexus pectinivorans</name>
    <dbReference type="NCBI Taxonomy" id="682526"/>
    <lineage>
        <taxon>Bacteria</taxon>
        <taxon>Pseudomonadati</taxon>
        <taxon>Bacteroidota</taxon>
        <taxon>Bacteroidia</taxon>
        <taxon>Marinilabiliales</taxon>
        <taxon>Marinilabiliaceae</taxon>
        <taxon>Natronoflexus</taxon>
    </lineage>
</organism>
<dbReference type="Pfam" id="PF04397">
    <property type="entry name" value="LytTR"/>
    <property type="match status" value="1"/>
</dbReference>
<evidence type="ECO:0000313" key="4">
    <source>
        <dbReference type="EMBL" id="TCO07910.1"/>
    </source>
</evidence>
<dbReference type="GO" id="GO:0003677">
    <property type="term" value="F:DNA binding"/>
    <property type="evidence" value="ECO:0007669"/>
    <property type="project" value="InterPro"/>
</dbReference>